<proteinExistence type="predicted"/>
<sequence length="82" mass="9818">MNEIESIKRHLKQLKSQLSKINSYQGWLNVRTDDGIKIFEDVEDSELSTLIKKQIQKNINFWEERLKVWEKRLKEPEDGSKS</sequence>
<gene>
    <name evidence="1" type="ORF">P7H09_05370</name>
</gene>
<evidence type="ECO:0000313" key="2">
    <source>
        <dbReference type="Proteomes" id="UP001259239"/>
    </source>
</evidence>
<organism evidence="1 2">
    <name type="scientific">Paenibacillus larvae</name>
    <dbReference type="NCBI Taxonomy" id="1464"/>
    <lineage>
        <taxon>Bacteria</taxon>
        <taxon>Bacillati</taxon>
        <taxon>Bacillota</taxon>
        <taxon>Bacilli</taxon>
        <taxon>Bacillales</taxon>
        <taxon>Paenibacillaceae</taxon>
        <taxon>Paenibacillus</taxon>
    </lineage>
</organism>
<dbReference type="EMBL" id="JARQGV010000004">
    <property type="protein sequence ID" value="MDT2250812.1"/>
    <property type="molecule type" value="Genomic_DNA"/>
</dbReference>
<protein>
    <submittedName>
        <fullName evidence="1">Uncharacterized protein</fullName>
    </submittedName>
</protein>
<name>A0AAP5N1B7_9BACL</name>
<accession>A0AAP5N1B7</accession>
<dbReference type="RefSeq" id="WP_036656078.1">
    <property type="nucleotide sequence ID" value="NZ_CP121102.1"/>
</dbReference>
<reference evidence="1" key="1">
    <citation type="journal article" date="2023" name="J. Vet. Diagn. Invest.">
        <title>Oxytetracycline-resistant Paenibacillus larvae identified in commercial beekeeping operations in Saskatchewan using pooled honey sampling.</title>
        <authorList>
            <person name="Obshta O."/>
            <person name="Zabrodski M.W."/>
            <person name="Soomro T."/>
            <person name="Wilson G."/>
            <person name="Masood F."/>
            <person name="Thebeau J."/>
            <person name="Silva M.C.B."/>
            <person name="Biganski S."/>
            <person name="Kozii I.V."/>
            <person name="Koziy R.V."/>
            <person name="Raza M.F."/>
            <person name="Jose M.S."/>
            <person name="Simko E."/>
            <person name="Wood S.C."/>
        </authorList>
    </citation>
    <scope>NUCLEOTIDE SEQUENCE</scope>
    <source>
        <strain evidence="1">PL001</strain>
    </source>
</reference>
<dbReference type="AlphaFoldDB" id="A0AAP5N1B7"/>
<dbReference type="Proteomes" id="UP001259239">
    <property type="component" value="Unassembled WGS sequence"/>
</dbReference>
<reference evidence="1" key="2">
    <citation type="submission" date="2023-03" db="EMBL/GenBank/DDBJ databases">
        <authorList>
            <person name="Obshta O."/>
            <person name="Zabrodski M.W."/>
            <person name="Soomro T."/>
            <person name="Wilson G."/>
            <person name="Masood F."/>
            <person name="Thebeau J."/>
            <person name="Bezerra Da Silva M.C."/>
            <person name="Raza F."/>
            <person name="Biganski S."/>
            <person name="Jose M."/>
            <person name="Camilli M."/>
            <person name="Kozii I.V."/>
            <person name="Kozii R.V."/>
            <person name="Simko E."/>
            <person name="Wood S.C."/>
        </authorList>
    </citation>
    <scope>NUCLEOTIDE SEQUENCE</scope>
    <source>
        <strain evidence="1">PL001</strain>
    </source>
</reference>
<comment type="caution">
    <text evidence="1">The sequence shown here is derived from an EMBL/GenBank/DDBJ whole genome shotgun (WGS) entry which is preliminary data.</text>
</comment>
<evidence type="ECO:0000313" key="1">
    <source>
        <dbReference type="EMBL" id="MDT2250812.1"/>
    </source>
</evidence>